<sequence length="68" mass="7358">MNTIAISQNNCRLKVAIHARDICMPAQVCSHSLAAQVAPSNYLKKLFHSHDDDDDVLLADSGHGGQSQ</sequence>
<evidence type="ECO:0000313" key="1">
    <source>
        <dbReference type="EMBL" id="CAH0718093.1"/>
    </source>
</evidence>
<dbReference type="EMBL" id="OV170232">
    <property type="protein sequence ID" value="CAH0718093.1"/>
    <property type="molecule type" value="Genomic_DNA"/>
</dbReference>
<protein>
    <submittedName>
        <fullName evidence="1">Uncharacterized protein</fullName>
    </submittedName>
</protein>
<feature type="non-terminal residue" evidence="1">
    <location>
        <position position="68"/>
    </location>
</feature>
<organism evidence="1 2">
    <name type="scientific">Brenthis ino</name>
    <name type="common">lesser marbled fritillary</name>
    <dbReference type="NCBI Taxonomy" id="405034"/>
    <lineage>
        <taxon>Eukaryota</taxon>
        <taxon>Metazoa</taxon>
        <taxon>Ecdysozoa</taxon>
        <taxon>Arthropoda</taxon>
        <taxon>Hexapoda</taxon>
        <taxon>Insecta</taxon>
        <taxon>Pterygota</taxon>
        <taxon>Neoptera</taxon>
        <taxon>Endopterygota</taxon>
        <taxon>Lepidoptera</taxon>
        <taxon>Glossata</taxon>
        <taxon>Ditrysia</taxon>
        <taxon>Papilionoidea</taxon>
        <taxon>Nymphalidae</taxon>
        <taxon>Heliconiinae</taxon>
        <taxon>Argynnini</taxon>
        <taxon>Brenthis</taxon>
    </lineage>
</organism>
<reference evidence="1" key="1">
    <citation type="submission" date="2021-12" db="EMBL/GenBank/DDBJ databases">
        <authorList>
            <person name="Martin H S."/>
        </authorList>
    </citation>
    <scope>NUCLEOTIDE SEQUENCE</scope>
</reference>
<dbReference type="AlphaFoldDB" id="A0A8J9V8T3"/>
<gene>
    <name evidence="1" type="ORF">BINO364_LOCUS4627</name>
</gene>
<dbReference type="Proteomes" id="UP000838878">
    <property type="component" value="Chromosome 12"/>
</dbReference>
<proteinExistence type="predicted"/>
<accession>A0A8J9V8T3</accession>
<name>A0A8J9V8T3_9NEOP</name>
<keyword evidence="2" id="KW-1185">Reference proteome</keyword>
<evidence type="ECO:0000313" key="2">
    <source>
        <dbReference type="Proteomes" id="UP000838878"/>
    </source>
</evidence>